<feature type="signal peptide" evidence="1">
    <location>
        <begin position="1"/>
        <end position="22"/>
    </location>
</feature>
<organism evidence="2 3">
    <name type="scientific">Micromonospora sonneratiae</name>
    <dbReference type="NCBI Taxonomy" id="1184706"/>
    <lineage>
        <taxon>Bacteria</taxon>
        <taxon>Bacillati</taxon>
        <taxon>Actinomycetota</taxon>
        <taxon>Actinomycetes</taxon>
        <taxon>Micromonosporales</taxon>
        <taxon>Micromonosporaceae</taxon>
        <taxon>Micromonospora</taxon>
    </lineage>
</organism>
<keyword evidence="1" id="KW-0732">Signal</keyword>
<evidence type="ECO:0000256" key="1">
    <source>
        <dbReference type="SAM" id="SignalP"/>
    </source>
</evidence>
<proteinExistence type="predicted"/>
<protein>
    <submittedName>
        <fullName evidence="2">Uncharacterized protein</fullName>
    </submittedName>
</protein>
<gene>
    <name evidence="2" type="ORF">ACFQ4H_04215</name>
</gene>
<comment type="caution">
    <text evidence="2">The sequence shown here is derived from an EMBL/GenBank/DDBJ whole genome shotgun (WGS) entry which is preliminary data.</text>
</comment>
<reference evidence="3" key="1">
    <citation type="journal article" date="2019" name="Int. J. Syst. Evol. Microbiol.">
        <title>The Global Catalogue of Microorganisms (GCM) 10K type strain sequencing project: providing services to taxonomists for standard genome sequencing and annotation.</title>
        <authorList>
            <consortium name="The Broad Institute Genomics Platform"/>
            <consortium name="The Broad Institute Genome Sequencing Center for Infectious Disease"/>
            <person name="Wu L."/>
            <person name="Ma J."/>
        </authorList>
    </citation>
    <scope>NUCLEOTIDE SEQUENCE [LARGE SCALE GENOMIC DNA]</scope>
    <source>
        <strain evidence="3">JCM 31037</strain>
    </source>
</reference>
<name>A0ABW3Y765_9ACTN</name>
<keyword evidence="3" id="KW-1185">Reference proteome</keyword>
<dbReference type="Proteomes" id="UP001597260">
    <property type="component" value="Unassembled WGS sequence"/>
</dbReference>
<accession>A0ABW3Y765</accession>
<dbReference type="RefSeq" id="WP_377567144.1">
    <property type="nucleotide sequence ID" value="NZ_JBHTMP010000004.1"/>
</dbReference>
<feature type="chain" id="PRO_5045968723" evidence="1">
    <location>
        <begin position="23"/>
        <end position="82"/>
    </location>
</feature>
<evidence type="ECO:0000313" key="3">
    <source>
        <dbReference type="Proteomes" id="UP001597260"/>
    </source>
</evidence>
<sequence length="82" mass="8597">MRTTIIRVFTTAALAAALVAGAMTLTGQRVDPTNGAWPPGWQVWGTFATAEECSAVGAAMAAEEGWAAWACSGGRTLVYTYR</sequence>
<evidence type="ECO:0000313" key="2">
    <source>
        <dbReference type="EMBL" id="MFD1320292.1"/>
    </source>
</evidence>
<dbReference type="EMBL" id="JBHTMP010000004">
    <property type="protein sequence ID" value="MFD1320292.1"/>
    <property type="molecule type" value="Genomic_DNA"/>
</dbReference>